<dbReference type="Proteomes" id="UP000758652">
    <property type="component" value="Unassembled WGS sequence"/>
</dbReference>
<dbReference type="InterPro" id="IPR009061">
    <property type="entry name" value="DNA-bd_dom_put_sf"/>
</dbReference>
<name>A0ABR9RGM0_9FIRM</name>
<dbReference type="EMBL" id="JADCKL010000001">
    <property type="protein sequence ID" value="MBE5061787.1"/>
    <property type="molecule type" value="Genomic_DNA"/>
</dbReference>
<keyword evidence="4" id="KW-1185">Reference proteome</keyword>
<dbReference type="InterPro" id="IPR047057">
    <property type="entry name" value="MerR_fam"/>
</dbReference>
<dbReference type="InterPro" id="IPR000551">
    <property type="entry name" value="MerR-type_HTH_dom"/>
</dbReference>
<dbReference type="RefSeq" id="WP_076777622.1">
    <property type="nucleotide sequence ID" value="NZ_JADCKL010000001.1"/>
</dbReference>
<evidence type="ECO:0000313" key="3">
    <source>
        <dbReference type="EMBL" id="MBE5061787.1"/>
    </source>
</evidence>
<dbReference type="PANTHER" id="PTHR30204">
    <property type="entry name" value="REDOX-CYCLING DRUG-SENSING TRANSCRIPTIONAL ACTIVATOR SOXR"/>
    <property type="match status" value="1"/>
</dbReference>
<dbReference type="Gene3D" id="3.20.80.10">
    <property type="entry name" value="Regulatory factor, effector binding domain"/>
    <property type="match status" value="1"/>
</dbReference>
<protein>
    <submittedName>
        <fullName evidence="3">MerR family transcriptional regulator</fullName>
    </submittedName>
</protein>
<dbReference type="InterPro" id="IPR011256">
    <property type="entry name" value="Reg_factor_effector_dom_sf"/>
</dbReference>
<evidence type="ECO:0000259" key="2">
    <source>
        <dbReference type="PROSITE" id="PS50937"/>
    </source>
</evidence>
<proteinExistence type="predicted"/>
<dbReference type="PANTHER" id="PTHR30204:SF85">
    <property type="entry name" value="MULTIDRUG-EFFLUX TRANSPORTER 2 REGULATOR"/>
    <property type="match status" value="1"/>
</dbReference>
<dbReference type="Gene3D" id="1.10.1660.10">
    <property type="match status" value="1"/>
</dbReference>
<dbReference type="SMART" id="SM00422">
    <property type="entry name" value="HTH_MERR"/>
    <property type="match status" value="1"/>
</dbReference>
<evidence type="ECO:0000313" key="4">
    <source>
        <dbReference type="Proteomes" id="UP000758652"/>
    </source>
</evidence>
<keyword evidence="1" id="KW-0238">DNA-binding</keyword>
<gene>
    <name evidence="3" type="ORF">INF30_00690</name>
</gene>
<dbReference type="Pfam" id="PF13411">
    <property type="entry name" value="MerR_1"/>
    <property type="match status" value="1"/>
</dbReference>
<accession>A0ABR9RGM0</accession>
<feature type="domain" description="HTH merR-type" evidence="2">
    <location>
        <begin position="8"/>
        <end position="77"/>
    </location>
</feature>
<dbReference type="SUPFAM" id="SSF46955">
    <property type="entry name" value="Putative DNA-binding domain"/>
    <property type="match status" value="1"/>
</dbReference>
<reference evidence="3 4" key="1">
    <citation type="submission" date="2020-10" db="EMBL/GenBank/DDBJ databases">
        <title>ChiBAC.</title>
        <authorList>
            <person name="Zenner C."/>
            <person name="Hitch T.C.A."/>
            <person name="Clavel T."/>
        </authorList>
    </citation>
    <scope>NUCLEOTIDE SEQUENCE [LARGE SCALE GENOMIC DNA]</scope>
    <source>
        <strain evidence="3 4">DSM 108991</strain>
    </source>
</reference>
<dbReference type="CDD" id="cd04782">
    <property type="entry name" value="HTH_BltR"/>
    <property type="match status" value="1"/>
</dbReference>
<evidence type="ECO:0000256" key="1">
    <source>
        <dbReference type="ARBA" id="ARBA00023125"/>
    </source>
</evidence>
<organism evidence="3 4">
    <name type="scientific">Claveliimonas monacensis</name>
    <dbReference type="NCBI Taxonomy" id="2779351"/>
    <lineage>
        <taxon>Bacteria</taxon>
        <taxon>Bacillati</taxon>
        <taxon>Bacillota</taxon>
        <taxon>Clostridia</taxon>
        <taxon>Lachnospirales</taxon>
        <taxon>Lachnospiraceae</taxon>
        <taxon>Claveliimonas</taxon>
    </lineage>
</organism>
<sequence length="286" mass="32614">MQKLDIPCIKTGEFAALCGTNKRTLFHYDEIGLFSPALTDEKGYRYYSENQCDVFFTITCLKELGMPLKKIKDYIDHRSPDSLERLLLTQQEKVEAELAQLRRIRTVIETKLSLVRQARDFQDVQCLSPVLLEEQTKKELLVLSSPLYTSDHDKIFSVLCSHIGLCSREHLNCGHPYGAMLPTPALQEGDYETYAYFFTKTSFSVDALPPDTQVHIKPAGTYAAVYLRGDYYRSEEACRRLLAFAGENGLSPGSFIYKEAVLDELSADEEHYLTRISLLCGHKERQ</sequence>
<comment type="caution">
    <text evidence="3">The sequence shown here is derived from an EMBL/GenBank/DDBJ whole genome shotgun (WGS) entry which is preliminary data.</text>
</comment>
<dbReference type="PROSITE" id="PS50937">
    <property type="entry name" value="HTH_MERR_2"/>
    <property type="match status" value="1"/>
</dbReference>
<dbReference type="SUPFAM" id="SSF55136">
    <property type="entry name" value="Probable bacterial effector-binding domain"/>
    <property type="match status" value="1"/>
</dbReference>